<organism evidence="2 3">
    <name type="scientific">Neocallimastix californiae</name>
    <dbReference type="NCBI Taxonomy" id="1754190"/>
    <lineage>
        <taxon>Eukaryota</taxon>
        <taxon>Fungi</taxon>
        <taxon>Fungi incertae sedis</taxon>
        <taxon>Chytridiomycota</taxon>
        <taxon>Chytridiomycota incertae sedis</taxon>
        <taxon>Neocallimastigomycetes</taxon>
        <taxon>Neocallimastigales</taxon>
        <taxon>Neocallimastigaceae</taxon>
        <taxon>Neocallimastix</taxon>
    </lineage>
</organism>
<protein>
    <submittedName>
        <fullName evidence="2">Uncharacterized protein</fullName>
    </submittedName>
</protein>
<feature type="region of interest" description="Disordered" evidence="1">
    <location>
        <begin position="211"/>
        <end position="243"/>
    </location>
</feature>
<feature type="compositionally biased region" description="Basic and acidic residues" evidence="1">
    <location>
        <begin position="211"/>
        <end position="237"/>
    </location>
</feature>
<dbReference type="Proteomes" id="UP000193920">
    <property type="component" value="Unassembled WGS sequence"/>
</dbReference>
<name>A0A1Y2CGV7_9FUNG</name>
<evidence type="ECO:0000313" key="2">
    <source>
        <dbReference type="EMBL" id="ORY46242.1"/>
    </source>
</evidence>
<sequence length="276" mass="32490">MVVLTPFDDSISNYPDLAYVYFFCRKFSTIFPQFTPLEIEKALTERGYPSLIILRTIIIVFLRNLYPNNVDSINEKVQENIKLIYGKVTHNLTLVDLMDCPIGQDSIVTDTKEEVEELIKSLNSEDIKEKRLKDKLENVILKYIDMANEPSEKKNEEVIIIEDDDDDENDDNNQSNDNDNKVFVKKTIEETTENFEKLLKIITVNNDTNKKSKENRETTLKREKEDNGNEKEKEKNNSRNTKRRRLSINKRILKLYIDGLYYSFNQLKEIMDSYCE</sequence>
<accession>A0A1Y2CGV7</accession>
<keyword evidence="3" id="KW-1185">Reference proteome</keyword>
<evidence type="ECO:0000313" key="3">
    <source>
        <dbReference type="Proteomes" id="UP000193920"/>
    </source>
</evidence>
<proteinExistence type="predicted"/>
<evidence type="ECO:0000256" key="1">
    <source>
        <dbReference type="SAM" id="MobiDB-lite"/>
    </source>
</evidence>
<dbReference type="AlphaFoldDB" id="A0A1Y2CGV7"/>
<dbReference type="EMBL" id="MCOG01000108">
    <property type="protein sequence ID" value="ORY46242.1"/>
    <property type="molecule type" value="Genomic_DNA"/>
</dbReference>
<reference evidence="2 3" key="1">
    <citation type="submission" date="2016-08" db="EMBL/GenBank/DDBJ databases">
        <title>A Parts List for Fungal Cellulosomes Revealed by Comparative Genomics.</title>
        <authorList>
            <consortium name="DOE Joint Genome Institute"/>
            <person name="Haitjema C.H."/>
            <person name="Gilmore S.P."/>
            <person name="Henske J.K."/>
            <person name="Solomon K.V."/>
            <person name="De Groot R."/>
            <person name="Kuo A."/>
            <person name="Mondo S.J."/>
            <person name="Salamov A.A."/>
            <person name="Labutti K."/>
            <person name="Zhao Z."/>
            <person name="Chiniquy J."/>
            <person name="Barry K."/>
            <person name="Brewer H.M."/>
            <person name="Purvine S.O."/>
            <person name="Wright A.T."/>
            <person name="Boxma B."/>
            <person name="Van Alen T."/>
            <person name="Hackstein J.H."/>
            <person name="Baker S.E."/>
            <person name="Grigoriev I.V."/>
            <person name="O'Malley M.A."/>
        </authorList>
    </citation>
    <scope>NUCLEOTIDE SEQUENCE [LARGE SCALE GENOMIC DNA]</scope>
    <source>
        <strain evidence="2 3">G1</strain>
    </source>
</reference>
<gene>
    <name evidence="2" type="ORF">LY90DRAFT_509251</name>
</gene>
<comment type="caution">
    <text evidence="2">The sequence shown here is derived from an EMBL/GenBank/DDBJ whole genome shotgun (WGS) entry which is preliminary data.</text>
</comment>